<organism evidence="1">
    <name type="scientific">viral metagenome</name>
    <dbReference type="NCBI Taxonomy" id="1070528"/>
    <lineage>
        <taxon>unclassified sequences</taxon>
        <taxon>metagenomes</taxon>
        <taxon>organismal metagenomes</taxon>
    </lineage>
</organism>
<accession>A0A6C0H1L8</accession>
<reference evidence="1" key="1">
    <citation type="journal article" date="2020" name="Nature">
        <title>Giant virus diversity and host interactions through global metagenomics.</title>
        <authorList>
            <person name="Schulz F."/>
            <person name="Roux S."/>
            <person name="Paez-Espino D."/>
            <person name="Jungbluth S."/>
            <person name="Walsh D.A."/>
            <person name="Denef V.J."/>
            <person name="McMahon K.D."/>
            <person name="Konstantinidis K.T."/>
            <person name="Eloe-Fadrosh E.A."/>
            <person name="Kyrpides N.C."/>
            <person name="Woyke T."/>
        </authorList>
    </citation>
    <scope>NUCLEOTIDE SEQUENCE</scope>
    <source>
        <strain evidence="1">GVMAG-M-3300023179-4</strain>
    </source>
</reference>
<evidence type="ECO:0000313" key="1">
    <source>
        <dbReference type="EMBL" id="QHT73963.1"/>
    </source>
</evidence>
<dbReference type="EMBL" id="MN739835">
    <property type="protein sequence ID" value="QHT73963.1"/>
    <property type="molecule type" value="Genomic_DNA"/>
</dbReference>
<name>A0A6C0H1L8_9ZZZZ</name>
<protein>
    <submittedName>
        <fullName evidence="1">Uncharacterized protein</fullName>
    </submittedName>
</protein>
<sequence length="182" mass="22007">MLFEILEAISRKYYSIKNNITKYLFSETEIIPFRSTKINSIKYLYYILNYYCNSYPEYFLNFFNCRSNYNLITYYEVSYRDNGMNRCSIVNGTLYDVFNYTRYLKTSDELKMFFKCNLIINGSNENVRQLIRKYDTKTNLYNIIYFNYSNLINDTKNKIEFEIGSNKYDLGEMDKNLILEDA</sequence>
<dbReference type="AlphaFoldDB" id="A0A6C0H1L8"/>
<proteinExistence type="predicted"/>